<evidence type="ECO:0000259" key="5">
    <source>
        <dbReference type="PROSITE" id="PS01358"/>
    </source>
</evidence>
<dbReference type="InterPro" id="IPR013083">
    <property type="entry name" value="Znf_RING/FYVE/PHD"/>
</dbReference>
<feature type="compositionally biased region" description="Low complexity" evidence="4">
    <location>
        <begin position="341"/>
        <end position="369"/>
    </location>
</feature>
<dbReference type="PROSITE" id="PS01358">
    <property type="entry name" value="ZF_RANBP2_1"/>
    <property type="match status" value="1"/>
</dbReference>
<accession>A0A226DWD7</accession>
<dbReference type="SUPFAM" id="SSF90209">
    <property type="entry name" value="Ran binding protein zinc finger-like"/>
    <property type="match status" value="2"/>
</dbReference>
<feature type="region of interest" description="Disordered" evidence="4">
    <location>
        <begin position="659"/>
        <end position="686"/>
    </location>
</feature>
<evidence type="ECO:0000256" key="2">
    <source>
        <dbReference type="ARBA" id="ARBA00022771"/>
    </source>
</evidence>
<feature type="compositionally biased region" description="Pro residues" evidence="4">
    <location>
        <begin position="729"/>
        <end position="740"/>
    </location>
</feature>
<dbReference type="Proteomes" id="UP000198287">
    <property type="component" value="Unassembled WGS sequence"/>
</dbReference>
<dbReference type="SMART" id="SM00547">
    <property type="entry name" value="ZnF_RBZ"/>
    <property type="match status" value="2"/>
</dbReference>
<feature type="region of interest" description="Disordered" evidence="4">
    <location>
        <begin position="725"/>
        <end position="782"/>
    </location>
</feature>
<dbReference type="InterPro" id="IPR036443">
    <property type="entry name" value="Znf_RanBP2_sf"/>
</dbReference>
<dbReference type="OrthoDB" id="4788989at2759"/>
<feature type="compositionally biased region" description="Polar residues" evidence="4">
    <location>
        <begin position="551"/>
        <end position="566"/>
    </location>
</feature>
<gene>
    <name evidence="6" type="ORF">Fcan01_15725</name>
</gene>
<dbReference type="Gene3D" id="4.10.1060.10">
    <property type="entry name" value="Zinc finger, RanBP2-type"/>
    <property type="match status" value="1"/>
</dbReference>
<feature type="compositionally biased region" description="Low complexity" evidence="4">
    <location>
        <begin position="393"/>
        <end position="440"/>
    </location>
</feature>
<dbReference type="GO" id="GO:0008270">
    <property type="term" value="F:zinc ion binding"/>
    <property type="evidence" value="ECO:0007669"/>
    <property type="project" value="UniProtKB-KW"/>
</dbReference>
<dbReference type="AlphaFoldDB" id="A0A226DWD7"/>
<feature type="region of interest" description="Disordered" evidence="4">
    <location>
        <begin position="474"/>
        <end position="511"/>
    </location>
</feature>
<organism evidence="6 7">
    <name type="scientific">Folsomia candida</name>
    <name type="common">Springtail</name>
    <dbReference type="NCBI Taxonomy" id="158441"/>
    <lineage>
        <taxon>Eukaryota</taxon>
        <taxon>Metazoa</taxon>
        <taxon>Ecdysozoa</taxon>
        <taxon>Arthropoda</taxon>
        <taxon>Hexapoda</taxon>
        <taxon>Collembola</taxon>
        <taxon>Entomobryomorpha</taxon>
        <taxon>Isotomoidea</taxon>
        <taxon>Isotomidae</taxon>
        <taxon>Proisotominae</taxon>
        <taxon>Folsomia</taxon>
    </lineage>
</organism>
<dbReference type="CDD" id="cd16571">
    <property type="entry name" value="RING-HC_SIAHs"/>
    <property type="match status" value="1"/>
</dbReference>
<feature type="region of interest" description="Disordered" evidence="4">
    <location>
        <begin position="539"/>
        <end position="567"/>
    </location>
</feature>
<feature type="compositionally biased region" description="Pro residues" evidence="4">
    <location>
        <begin position="762"/>
        <end position="777"/>
    </location>
</feature>
<feature type="region of interest" description="Disordered" evidence="4">
    <location>
        <begin position="283"/>
        <end position="369"/>
    </location>
</feature>
<comment type="caution">
    <text evidence="6">The sequence shown here is derived from an EMBL/GenBank/DDBJ whole genome shotgun (WGS) entry which is preliminary data.</text>
</comment>
<name>A0A226DWD7_FOLCA</name>
<feature type="compositionally biased region" description="Low complexity" evidence="4">
    <location>
        <begin position="302"/>
        <end position="330"/>
    </location>
</feature>
<proteinExistence type="predicted"/>
<keyword evidence="3" id="KW-0862">Zinc</keyword>
<evidence type="ECO:0000313" key="7">
    <source>
        <dbReference type="Proteomes" id="UP000198287"/>
    </source>
</evidence>
<evidence type="ECO:0000256" key="3">
    <source>
        <dbReference type="ARBA" id="ARBA00022833"/>
    </source>
</evidence>
<reference evidence="6 7" key="1">
    <citation type="submission" date="2015-12" db="EMBL/GenBank/DDBJ databases">
        <title>The genome of Folsomia candida.</title>
        <authorList>
            <person name="Faddeeva A."/>
            <person name="Derks M.F."/>
            <person name="Anvar Y."/>
            <person name="Smit S."/>
            <person name="Van Straalen N."/>
            <person name="Roelofs D."/>
        </authorList>
    </citation>
    <scope>NUCLEOTIDE SEQUENCE [LARGE SCALE GENOMIC DNA]</scope>
    <source>
        <strain evidence="6 7">VU population</strain>
        <tissue evidence="6">Whole body</tissue>
    </source>
</reference>
<feature type="compositionally biased region" description="Polar residues" evidence="4">
    <location>
        <begin position="292"/>
        <end position="301"/>
    </location>
</feature>
<dbReference type="EMBL" id="LNIX01000010">
    <property type="protein sequence ID" value="OXA49792.1"/>
    <property type="molecule type" value="Genomic_DNA"/>
</dbReference>
<feature type="compositionally biased region" description="Polar residues" evidence="4">
    <location>
        <begin position="659"/>
        <end position="682"/>
    </location>
</feature>
<feature type="region of interest" description="Disordered" evidence="4">
    <location>
        <begin position="388"/>
        <end position="441"/>
    </location>
</feature>
<evidence type="ECO:0000313" key="6">
    <source>
        <dbReference type="EMBL" id="OXA49792.1"/>
    </source>
</evidence>
<dbReference type="SUPFAM" id="SSF57850">
    <property type="entry name" value="RING/U-box"/>
    <property type="match status" value="1"/>
</dbReference>
<dbReference type="InterPro" id="IPR049548">
    <property type="entry name" value="Sina-like_RING"/>
</dbReference>
<dbReference type="InterPro" id="IPR001876">
    <property type="entry name" value="Znf_RanBP2"/>
</dbReference>
<keyword evidence="2" id="KW-0863">Zinc-finger</keyword>
<feature type="domain" description="RanBP2-type" evidence="5">
    <location>
        <begin position="811"/>
        <end position="830"/>
    </location>
</feature>
<protein>
    <recommendedName>
        <fullName evidence="5">RanBP2-type domain-containing protein</fullName>
    </recommendedName>
</protein>
<dbReference type="Gene3D" id="3.30.40.10">
    <property type="entry name" value="Zinc/RING finger domain, C3HC4 (zinc finger)"/>
    <property type="match status" value="1"/>
</dbReference>
<dbReference type="Pfam" id="PF21362">
    <property type="entry name" value="Sina_RING"/>
    <property type="match status" value="1"/>
</dbReference>
<sequence>MSEGEEILEDLLECAVCLDMCQIPVHQCKNGHNICSQHLPKLKGLCPTCKVRYEFGGSRNLLAEKLILNLLRKRAERDKKAKEFEGKQTSAKEPEKQIVTTRNSEAKFFSFTPPIITEVVTESFSAAEQATNYPKLTLRRDFETKPSAQMENPRPYTRIVKNQEELNSARVRKLTPMSPSAHAHSKPPIFEAITDEDDGAVEIVRNDRDVESYYDHGDKYDAENDDGLVWEKINGKWVAREDPAKIKRSHDAEQAPTASKQEILFKIRKIGVQAMPWMEMSQIAKSSAKRPSLTTQPSSENSSTSPVTLSASTASSTTATTREISTTPSTFKPLATISTPSASVFTQSTSSSTRSTNISTQSTSSSTPVFTQSTLSSTAVFTQSTSSSTPVFTQSTSSSTPIFTQSTSSSTPSTSTSTQSTSSSKPSTSTSTQSTSSSTPLAAIFTNSPSKSLITISTSSASFFTPSALSYTASSPISTLSTSTTTPVAADSTTTLPTSSTSSSFTPSVSSSTFVSSQFLNLKRPSFTMTDFSTATTSPQILSRSDAAAGPSSSIADNETPPTSKLTTREIVADVGRQFLERRAQQAGLLSSRNFHSMLDLSTNTELSPLNYSNSANLNIPAILGARSTENLSNPVLQPSLRKNFEVTSTNREISESLLSSANTPIKNSPPISESSTISASPPISVDRPIKNSPTIIESSVISVSPPISVDPAIFTSPPIFASPLISPDSPPAPPKNPPPLDDDEFSYDLRIITPKNIATPPTAPDQPPAPPKNPPPLDDDEYLDDRVRVITTKNPPLSQLVEEHLTLISWTCLYCTLHNPDSLEVCEACGAFRESEKESAPKTTRRSGGPPIQCGLCTYINQSVMKVCEMCGSDL</sequence>
<evidence type="ECO:0000256" key="4">
    <source>
        <dbReference type="SAM" id="MobiDB-lite"/>
    </source>
</evidence>
<keyword evidence="1" id="KW-0479">Metal-binding</keyword>
<keyword evidence="7" id="KW-1185">Reference proteome</keyword>
<evidence type="ECO:0000256" key="1">
    <source>
        <dbReference type="ARBA" id="ARBA00022723"/>
    </source>
</evidence>